<reference evidence="2 3" key="1">
    <citation type="submission" date="2019-07" db="EMBL/GenBank/DDBJ databases">
        <title>Annotation for the trematode Paragonimus westermani.</title>
        <authorList>
            <person name="Choi Y.-J."/>
        </authorList>
    </citation>
    <scope>NUCLEOTIDE SEQUENCE [LARGE SCALE GENOMIC DNA]</scope>
    <source>
        <strain evidence="2">180907_Pwestermani</strain>
    </source>
</reference>
<dbReference type="Proteomes" id="UP000699462">
    <property type="component" value="Unassembled WGS sequence"/>
</dbReference>
<proteinExistence type="predicted"/>
<sequence>MGNSTPARLISFGSCERKTSVSNHCVMDPSRILTVDPRSPSEGIIRTPIQIDKCDNFHFEESDLKRGEVLTLATSGNSTSVDLNNFDSMNGLLTEDDSIHRTEIVEDGHSALSDTEVSKKVKNRPSFGTPGALSHIRLSWADRFGKRNSACDSPSLFVRLRHKHNYEKQKTNGDGRLSQHGDSSDGHHNDPVSKPKECFST</sequence>
<gene>
    <name evidence="2" type="ORF">P879_00042</name>
</gene>
<feature type="region of interest" description="Disordered" evidence="1">
    <location>
        <begin position="164"/>
        <end position="201"/>
    </location>
</feature>
<dbReference type="OrthoDB" id="6337960at2759"/>
<accession>A0A8T0DXV9</accession>
<organism evidence="2 3">
    <name type="scientific">Paragonimus westermani</name>
    <dbReference type="NCBI Taxonomy" id="34504"/>
    <lineage>
        <taxon>Eukaryota</taxon>
        <taxon>Metazoa</taxon>
        <taxon>Spiralia</taxon>
        <taxon>Lophotrochozoa</taxon>
        <taxon>Platyhelminthes</taxon>
        <taxon>Trematoda</taxon>
        <taxon>Digenea</taxon>
        <taxon>Plagiorchiida</taxon>
        <taxon>Troglotremata</taxon>
        <taxon>Troglotrematidae</taxon>
        <taxon>Paragonimus</taxon>
    </lineage>
</organism>
<evidence type="ECO:0000256" key="1">
    <source>
        <dbReference type="SAM" id="MobiDB-lite"/>
    </source>
</evidence>
<evidence type="ECO:0000313" key="2">
    <source>
        <dbReference type="EMBL" id="KAF8572523.1"/>
    </source>
</evidence>
<feature type="compositionally biased region" description="Basic and acidic residues" evidence="1">
    <location>
        <begin position="166"/>
        <end position="201"/>
    </location>
</feature>
<dbReference type="EMBL" id="JTDF01000003">
    <property type="protein sequence ID" value="KAF8572523.1"/>
    <property type="molecule type" value="Genomic_DNA"/>
</dbReference>
<name>A0A8T0DXV9_9TREM</name>
<protein>
    <submittedName>
        <fullName evidence="2">Uncharacterized protein</fullName>
    </submittedName>
</protein>
<keyword evidence="3" id="KW-1185">Reference proteome</keyword>
<dbReference type="AlphaFoldDB" id="A0A8T0DXV9"/>
<comment type="caution">
    <text evidence="2">The sequence shown here is derived from an EMBL/GenBank/DDBJ whole genome shotgun (WGS) entry which is preliminary data.</text>
</comment>
<evidence type="ECO:0000313" key="3">
    <source>
        <dbReference type="Proteomes" id="UP000699462"/>
    </source>
</evidence>